<dbReference type="InterPro" id="IPR035895">
    <property type="entry name" value="HPr-like_sf"/>
</dbReference>
<feature type="domain" description="HPr" evidence="1">
    <location>
        <begin position="16"/>
        <end position="65"/>
    </location>
</feature>
<accession>A0ABS8G5B5</accession>
<evidence type="ECO:0000313" key="2">
    <source>
        <dbReference type="EMBL" id="MCC2256124.1"/>
    </source>
</evidence>
<proteinExistence type="predicted"/>
<dbReference type="Pfam" id="PF00381">
    <property type="entry name" value="PTS-HPr"/>
    <property type="match status" value="1"/>
</dbReference>
<dbReference type="InterPro" id="IPR000032">
    <property type="entry name" value="HPr-like"/>
</dbReference>
<reference evidence="2 3" key="1">
    <citation type="submission" date="2021-10" db="EMBL/GenBank/DDBJ databases">
        <title>Anaerobic single-cell dispensing facilitates the cultivation of human gut bacteria.</title>
        <authorList>
            <person name="Afrizal A."/>
        </authorList>
    </citation>
    <scope>NUCLEOTIDE SEQUENCE [LARGE SCALE GENOMIC DNA]</scope>
    <source>
        <strain evidence="2 3">CLA-AA-H200</strain>
    </source>
</reference>
<evidence type="ECO:0000313" key="3">
    <source>
        <dbReference type="Proteomes" id="UP001198151"/>
    </source>
</evidence>
<comment type="caution">
    <text evidence="2">The sequence shown here is derived from an EMBL/GenBank/DDBJ whole genome shotgun (WGS) entry which is preliminary data.</text>
</comment>
<organism evidence="2 3">
    <name type="scientific">Ruminococcus turbiniformis</name>
    <dbReference type="NCBI Taxonomy" id="2881258"/>
    <lineage>
        <taxon>Bacteria</taxon>
        <taxon>Bacillati</taxon>
        <taxon>Bacillota</taxon>
        <taxon>Clostridia</taxon>
        <taxon>Eubacteriales</taxon>
        <taxon>Oscillospiraceae</taxon>
        <taxon>Ruminococcus</taxon>
    </lineage>
</organism>
<dbReference type="Gene3D" id="3.30.1340.10">
    <property type="entry name" value="HPr-like"/>
    <property type="match status" value="1"/>
</dbReference>
<name>A0ABS8G5B5_9FIRM</name>
<keyword evidence="3" id="KW-1185">Reference proteome</keyword>
<sequence>MNEMKVAFKSPEEILEFVNTVSKYEFDMDMKRGRAVVDAKSILGIMNLGLNNVMELKMYSDDCDELQKKIAKYAA</sequence>
<gene>
    <name evidence="2" type="ORF">LKD70_17190</name>
</gene>
<protein>
    <submittedName>
        <fullName evidence="2">HPr family phosphocarrier protein</fullName>
    </submittedName>
</protein>
<dbReference type="Proteomes" id="UP001198151">
    <property type="component" value="Unassembled WGS sequence"/>
</dbReference>
<dbReference type="RefSeq" id="WP_227709102.1">
    <property type="nucleotide sequence ID" value="NZ_JAJEQX010000050.1"/>
</dbReference>
<dbReference type="EMBL" id="JAJEQX010000050">
    <property type="protein sequence ID" value="MCC2256124.1"/>
    <property type="molecule type" value="Genomic_DNA"/>
</dbReference>
<evidence type="ECO:0000259" key="1">
    <source>
        <dbReference type="Pfam" id="PF00381"/>
    </source>
</evidence>
<dbReference type="SUPFAM" id="SSF55594">
    <property type="entry name" value="HPr-like"/>
    <property type="match status" value="1"/>
</dbReference>